<comment type="caution">
    <text evidence="4">The sequence shown here is derived from an EMBL/GenBank/DDBJ whole genome shotgun (WGS) entry which is preliminary data.</text>
</comment>
<keyword evidence="5" id="KW-1185">Reference proteome</keyword>
<dbReference type="PANTHER" id="PTHR21660:SF1">
    <property type="entry name" value="ACYL-COENZYME A THIOESTERASE 13"/>
    <property type="match status" value="1"/>
</dbReference>
<evidence type="ECO:0000259" key="3">
    <source>
        <dbReference type="Pfam" id="PF03061"/>
    </source>
</evidence>
<dbReference type="InterPro" id="IPR029069">
    <property type="entry name" value="HotDog_dom_sf"/>
</dbReference>
<evidence type="ECO:0000313" key="5">
    <source>
        <dbReference type="Proteomes" id="UP001481413"/>
    </source>
</evidence>
<dbReference type="NCBIfam" id="TIGR00369">
    <property type="entry name" value="unchar_dom_1"/>
    <property type="match status" value="1"/>
</dbReference>
<evidence type="ECO:0000313" key="4">
    <source>
        <dbReference type="EMBL" id="GAA6145629.1"/>
    </source>
</evidence>
<dbReference type="Gene3D" id="3.10.129.10">
    <property type="entry name" value="Hotdog Thioesterase"/>
    <property type="match status" value="1"/>
</dbReference>
<sequence length="155" mass="16600">MSEQLTQRAARFVSVLPHCRLLKMSVEYADGEKVILKLPYSEQIIGNPENGVVAGGSLTTLMDTACGTAAFNCFEDGEVCPTLDLRMDYHRAASPGENLIGEAKIVRKANSLVFTQGEVRQESDNKVIATCTANFMRIGLKLGGTAQSSNGGKSA</sequence>
<proteinExistence type="inferred from homology"/>
<organism evidence="4 5">
    <name type="scientific">Thalassolituus maritimus</name>
    <dbReference type="NCBI Taxonomy" id="484498"/>
    <lineage>
        <taxon>Bacteria</taxon>
        <taxon>Pseudomonadati</taxon>
        <taxon>Pseudomonadota</taxon>
        <taxon>Gammaproteobacteria</taxon>
        <taxon>Oceanospirillales</taxon>
        <taxon>Oceanospirillaceae</taxon>
        <taxon>Thalassolituus</taxon>
    </lineage>
</organism>
<dbReference type="InterPro" id="IPR006683">
    <property type="entry name" value="Thioestr_dom"/>
</dbReference>
<dbReference type="PANTHER" id="PTHR21660">
    <property type="entry name" value="THIOESTERASE SUPERFAMILY MEMBER-RELATED"/>
    <property type="match status" value="1"/>
</dbReference>
<protein>
    <submittedName>
        <fullName evidence="4">PaaI family thioesterase</fullName>
    </submittedName>
</protein>
<keyword evidence="2" id="KW-0378">Hydrolase</keyword>
<feature type="domain" description="Thioesterase" evidence="3">
    <location>
        <begin position="50"/>
        <end position="127"/>
    </location>
</feature>
<dbReference type="CDD" id="cd03443">
    <property type="entry name" value="PaaI_thioesterase"/>
    <property type="match status" value="1"/>
</dbReference>
<dbReference type="EMBL" id="BAABWH010000004">
    <property type="protein sequence ID" value="GAA6145629.1"/>
    <property type="molecule type" value="Genomic_DNA"/>
</dbReference>
<name>A0ABP9ZZP4_9GAMM</name>
<evidence type="ECO:0000256" key="2">
    <source>
        <dbReference type="ARBA" id="ARBA00022801"/>
    </source>
</evidence>
<dbReference type="RefSeq" id="WP_353294653.1">
    <property type="nucleotide sequence ID" value="NZ_BAABWH010000004.1"/>
</dbReference>
<dbReference type="InterPro" id="IPR003736">
    <property type="entry name" value="PAAI_dom"/>
</dbReference>
<reference evidence="4 5" key="1">
    <citation type="submission" date="2024-04" db="EMBL/GenBank/DDBJ databases">
        <title>Draft genome sequence of Thalassolituus maritimus NBRC 116585.</title>
        <authorList>
            <person name="Miyakawa T."/>
            <person name="Kusuya Y."/>
            <person name="Miura T."/>
        </authorList>
    </citation>
    <scope>NUCLEOTIDE SEQUENCE [LARGE SCALE GENOMIC DNA]</scope>
    <source>
        <strain evidence="4 5">5NW40-0001</strain>
    </source>
</reference>
<gene>
    <name evidence="4" type="ORF">NBRC116585_17470</name>
</gene>
<dbReference type="SUPFAM" id="SSF54637">
    <property type="entry name" value="Thioesterase/thiol ester dehydrase-isomerase"/>
    <property type="match status" value="1"/>
</dbReference>
<dbReference type="Proteomes" id="UP001481413">
    <property type="component" value="Unassembled WGS sequence"/>
</dbReference>
<comment type="similarity">
    <text evidence="1">Belongs to the thioesterase PaaI family.</text>
</comment>
<evidence type="ECO:0000256" key="1">
    <source>
        <dbReference type="ARBA" id="ARBA00008324"/>
    </source>
</evidence>
<dbReference type="InterPro" id="IPR039298">
    <property type="entry name" value="ACOT13"/>
</dbReference>
<accession>A0ABP9ZZP4</accession>
<dbReference type="Pfam" id="PF03061">
    <property type="entry name" value="4HBT"/>
    <property type="match status" value="1"/>
</dbReference>